<gene>
    <name evidence="1" type="ORF">AVEN_126917_1</name>
</gene>
<comment type="caution">
    <text evidence="1">The sequence shown here is derived from an EMBL/GenBank/DDBJ whole genome shotgun (WGS) entry which is preliminary data.</text>
</comment>
<name>A0A4Y2C0L8_ARAVE</name>
<sequence length="128" mass="14502">MGRRVSCRYLSKVENLKVHRVVLVVRSRLRGWRVPGSRPYSTEYLQCIWAKQAQRANSKFSYTWGAKHPPAGAVRKFREGVPAEVSSSSSDLSFRILISGPKGCIFDTPIHQRSAIYIGLVHLSRPFT</sequence>
<evidence type="ECO:0000313" key="1">
    <source>
        <dbReference type="EMBL" id="GBL98030.1"/>
    </source>
</evidence>
<proteinExistence type="predicted"/>
<protein>
    <submittedName>
        <fullName evidence="1">Uncharacterized protein</fullName>
    </submittedName>
</protein>
<dbReference type="AlphaFoldDB" id="A0A4Y2C0L8"/>
<reference evidence="1 2" key="1">
    <citation type="journal article" date="2019" name="Sci. Rep.">
        <title>Orb-weaving spider Araneus ventricosus genome elucidates the spidroin gene catalogue.</title>
        <authorList>
            <person name="Kono N."/>
            <person name="Nakamura H."/>
            <person name="Ohtoshi R."/>
            <person name="Moran D.A.P."/>
            <person name="Shinohara A."/>
            <person name="Yoshida Y."/>
            <person name="Fujiwara M."/>
            <person name="Mori M."/>
            <person name="Tomita M."/>
            <person name="Arakawa K."/>
        </authorList>
    </citation>
    <scope>NUCLEOTIDE SEQUENCE [LARGE SCALE GENOMIC DNA]</scope>
</reference>
<dbReference type="EMBL" id="BGPR01000135">
    <property type="protein sequence ID" value="GBL98030.1"/>
    <property type="molecule type" value="Genomic_DNA"/>
</dbReference>
<keyword evidence="2" id="KW-1185">Reference proteome</keyword>
<organism evidence="1 2">
    <name type="scientific">Araneus ventricosus</name>
    <name type="common">Orbweaver spider</name>
    <name type="synonym">Epeira ventricosa</name>
    <dbReference type="NCBI Taxonomy" id="182803"/>
    <lineage>
        <taxon>Eukaryota</taxon>
        <taxon>Metazoa</taxon>
        <taxon>Ecdysozoa</taxon>
        <taxon>Arthropoda</taxon>
        <taxon>Chelicerata</taxon>
        <taxon>Arachnida</taxon>
        <taxon>Araneae</taxon>
        <taxon>Araneomorphae</taxon>
        <taxon>Entelegynae</taxon>
        <taxon>Araneoidea</taxon>
        <taxon>Araneidae</taxon>
        <taxon>Araneus</taxon>
    </lineage>
</organism>
<evidence type="ECO:0000313" key="2">
    <source>
        <dbReference type="Proteomes" id="UP000499080"/>
    </source>
</evidence>
<dbReference type="Proteomes" id="UP000499080">
    <property type="component" value="Unassembled WGS sequence"/>
</dbReference>
<accession>A0A4Y2C0L8</accession>